<dbReference type="PANTHER" id="PTHR46268:SF24">
    <property type="entry name" value="UNIVERSAL STRESS PROTEIN"/>
    <property type="match status" value="1"/>
</dbReference>
<dbReference type="CDD" id="cd00293">
    <property type="entry name" value="USP-like"/>
    <property type="match status" value="1"/>
</dbReference>
<name>L9XI72_9EURY</name>
<evidence type="ECO:0000259" key="2">
    <source>
        <dbReference type="Pfam" id="PF00582"/>
    </source>
</evidence>
<dbReference type="Proteomes" id="UP000011602">
    <property type="component" value="Unassembled WGS sequence"/>
</dbReference>
<dbReference type="EMBL" id="AOHZ01000015">
    <property type="protein sequence ID" value="ELY61096.1"/>
    <property type="molecule type" value="Genomic_DNA"/>
</dbReference>
<dbReference type="InterPro" id="IPR006015">
    <property type="entry name" value="Universal_stress_UspA"/>
</dbReference>
<sequence length="139" mass="15548">MPRQIVVPFDDSPHSRKALEYAIETFPHGEITALHVVDPTNRYMYGDSVANEAIFERKQKRGEELLERAHELARDRGVDIETELETGAPARVVNTYAHSHDVDHVVMGSHGRSGVGRILLGSVAERVVRRSSVPVTILR</sequence>
<dbReference type="PATRIC" id="fig|1227499.3.peg.662"/>
<feature type="domain" description="UspA" evidence="2">
    <location>
        <begin position="1"/>
        <end position="139"/>
    </location>
</feature>
<dbReference type="STRING" id="1227499.C493_03220"/>
<dbReference type="Pfam" id="PF00582">
    <property type="entry name" value="Usp"/>
    <property type="match status" value="1"/>
</dbReference>
<dbReference type="InterPro" id="IPR014729">
    <property type="entry name" value="Rossmann-like_a/b/a_fold"/>
</dbReference>
<accession>L9XI72</accession>
<dbReference type="OrthoDB" id="105697at2157"/>
<proteinExistence type="inferred from homology"/>
<evidence type="ECO:0000256" key="1">
    <source>
        <dbReference type="ARBA" id="ARBA00008791"/>
    </source>
</evidence>
<dbReference type="eggNOG" id="arCOG02053">
    <property type="taxonomic scope" value="Archaea"/>
</dbReference>
<protein>
    <submittedName>
        <fullName evidence="3">UspA domain-containing protein</fullName>
    </submittedName>
</protein>
<gene>
    <name evidence="3" type="ORF">C493_03220</name>
</gene>
<comment type="caution">
    <text evidence="3">The sequence shown here is derived from an EMBL/GenBank/DDBJ whole genome shotgun (WGS) entry which is preliminary data.</text>
</comment>
<evidence type="ECO:0000313" key="4">
    <source>
        <dbReference type="Proteomes" id="UP000011602"/>
    </source>
</evidence>
<dbReference type="InterPro" id="IPR006016">
    <property type="entry name" value="UspA"/>
</dbReference>
<dbReference type="AlphaFoldDB" id="L9XI72"/>
<dbReference type="PRINTS" id="PR01438">
    <property type="entry name" value="UNVRSLSTRESS"/>
</dbReference>
<keyword evidence="4" id="KW-1185">Reference proteome</keyword>
<reference evidence="3 4" key="1">
    <citation type="journal article" date="2014" name="PLoS Genet.">
        <title>Phylogenetically driven sequencing of extremely halophilic archaea reveals strategies for static and dynamic osmo-response.</title>
        <authorList>
            <person name="Becker E.A."/>
            <person name="Seitzer P.M."/>
            <person name="Tritt A."/>
            <person name="Larsen D."/>
            <person name="Krusor M."/>
            <person name="Yao A.I."/>
            <person name="Wu D."/>
            <person name="Madern D."/>
            <person name="Eisen J.A."/>
            <person name="Darling A.E."/>
            <person name="Facciotti M.T."/>
        </authorList>
    </citation>
    <scope>NUCLEOTIDE SEQUENCE [LARGE SCALE GENOMIC DNA]</scope>
    <source>
        <strain evidence="3 4">JCM 12255</strain>
    </source>
</reference>
<dbReference type="Gene3D" id="3.40.50.620">
    <property type="entry name" value="HUPs"/>
    <property type="match status" value="1"/>
</dbReference>
<comment type="similarity">
    <text evidence="1">Belongs to the universal stress protein A family.</text>
</comment>
<evidence type="ECO:0000313" key="3">
    <source>
        <dbReference type="EMBL" id="ELY61096.1"/>
    </source>
</evidence>
<dbReference type="SUPFAM" id="SSF52402">
    <property type="entry name" value="Adenine nucleotide alpha hydrolases-like"/>
    <property type="match status" value="1"/>
</dbReference>
<organism evidence="3 4">
    <name type="scientific">Natronolimnohabitans innermongolicus JCM 12255</name>
    <dbReference type="NCBI Taxonomy" id="1227499"/>
    <lineage>
        <taxon>Archaea</taxon>
        <taxon>Methanobacteriati</taxon>
        <taxon>Methanobacteriota</taxon>
        <taxon>Stenosarchaea group</taxon>
        <taxon>Halobacteria</taxon>
        <taxon>Halobacteriales</taxon>
        <taxon>Natrialbaceae</taxon>
        <taxon>Natronolimnohabitans</taxon>
    </lineage>
</organism>
<dbReference type="RefSeq" id="WP_007257954.1">
    <property type="nucleotide sequence ID" value="NZ_AOHZ01000015.1"/>
</dbReference>
<dbReference type="PANTHER" id="PTHR46268">
    <property type="entry name" value="STRESS RESPONSE PROTEIN NHAX"/>
    <property type="match status" value="1"/>
</dbReference>